<accession>A0AAP0RXJ4</accession>
<dbReference type="GO" id="GO:0009733">
    <property type="term" value="P:response to auxin"/>
    <property type="evidence" value="ECO:0007669"/>
    <property type="project" value="InterPro"/>
</dbReference>
<dbReference type="AlphaFoldDB" id="A0AAP0RXJ4"/>
<evidence type="ECO:0000313" key="3">
    <source>
        <dbReference type="Proteomes" id="UP001415857"/>
    </source>
</evidence>
<dbReference type="PANTHER" id="PTHR31374:SF16">
    <property type="entry name" value="AUXIN-RESPONSIVE FAMILY PROTEIN"/>
    <property type="match status" value="1"/>
</dbReference>
<dbReference type="EMBL" id="JBBPBK010000006">
    <property type="protein sequence ID" value="KAK9283429.1"/>
    <property type="molecule type" value="Genomic_DNA"/>
</dbReference>
<proteinExistence type="inferred from homology"/>
<protein>
    <submittedName>
        <fullName evidence="2">Uncharacterized protein</fullName>
    </submittedName>
</protein>
<dbReference type="Pfam" id="PF02519">
    <property type="entry name" value="Auxin_inducible"/>
    <property type="match status" value="1"/>
</dbReference>
<comment type="caution">
    <text evidence="2">The sequence shown here is derived from an EMBL/GenBank/DDBJ whole genome shotgun (WGS) entry which is preliminary data.</text>
</comment>
<reference evidence="2 3" key="1">
    <citation type="journal article" date="2024" name="Plant J.">
        <title>Genome sequences and population genomics reveal climatic adaptation and genomic divergence between two closely related sweetgum species.</title>
        <authorList>
            <person name="Xu W.Q."/>
            <person name="Ren C.Q."/>
            <person name="Zhang X.Y."/>
            <person name="Comes H.P."/>
            <person name="Liu X.H."/>
            <person name="Li Y.G."/>
            <person name="Kettle C.J."/>
            <person name="Jalonen R."/>
            <person name="Gaisberger H."/>
            <person name="Ma Y.Z."/>
            <person name="Qiu Y.X."/>
        </authorList>
    </citation>
    <scope>NUCLEOTIDE SEQUENCE [LARGE SCALE GENOMIC DNA]</scope>
    <source>
        <strain evidence="2">Hangzhou</strain>
    </source>
</reference>
<dbReference type="PANTHER" id="PTHR31374">
    <property type="entry name" value="AUXIN-INDUCED PROTEIN-LIKE-RELATED"/>
    <property type="match status" value="1"/>
</dbReference>
<dbReference type="InterPro" id="IPR003676">
    <property type="entry name" value="SAUR_fam"/>
</dbReference>
<keyword evidence="3" id="KW-1185">Reference proteome</keyword>
<dbReference type="Proteomes" id="UP001415857">
    <property type="component" value="Unassembled WGS sequence"/>
</dbReference>
<evidence type="ECO:0000313" key="2">
    <source>
        <dbReference type="EMBL" id="KAK9283429.1"/>
    </source>
</evidence>
<gene>
    <name evidence="2" type="ORF">L1049_011671</name>
</gene>
<comment type="similarity">
    <text evidence="1">Belongs to the ARG7 family.</text>
</comment>
<name>A0AAP0RXJ4_LIQFO</name>
<evidence type="ECO:0000256" key="1">
    <source>
        <dbReference type="ARBA" id="ARBA00006974"/>
    </source>
</evidence>
<sequence length="83" mass="9482">MQPSLPKDVKGGHFAVMAIDNGNPKRFVVHLRYLNYPAFLTLLEQAAKEFGFDQEGIHFYFILLSVLWLIATPKDPPELSHLE</sequence>
<organism evidence="2 3">
    <name type="scientific">Liquidambar formosana</name>
    <name type="common">Formosan gum</name>
    <dbReference type="NCBI Taxonomy" id="63359"/>
    <lineage>
        <taxon>Eukaryota</taxon>
        <taxon>Viridiplantae</taxon>
        <taxon>Streptophyta</taxon>
        <taxon>Embryophyta</taxon>
        <taxon>Tracheophyta</taxon>
        <taxon>Spermatophyta</taxon>
        <taxon>Magnoliopsida</taxon>
        <taxon>eudicotyledons</taxon>
        <taxon>Gunneridae</taxon>
        <taxon>Pentapetalae</taxon>
        <taxon>Saxifragales</taxon>
        <taxon>Altingiaceae</taxon>
        <taxon>Liquidambar</taxon>
    </lineage>
</organism>